<dbReference type="Proteomes" id="UP001596208">
    <property type="component" value="Unassembled WGS sequence"/>
</dbReference>
<keyword evidence="2" id="KW-1185">Reference proteome</keyword>
<reference evidence="2" key="1">
    <citation type="journal article" date="2019" name="Int. J. Syst. Evol. Microbiol.">
        <title>The Global Catalogue of Microorganisms (GCM) 10K type strain sequencing project: providing services to taxonomists for standard genome sequencing and annotation.</title>
        <authorList>
            <consortium name="The Broad Institute Genomics Platform"/>
            <consortium name="The Broad Institute Genome Sequencing Center for Infectious Disease"/>
            <person name="Wu L."/>
            <person name="Ma J."/>
        </authorList>
    </citation>
    <scope>NUCLEOTIDE SEQUENCE [LARGE SCALE GENOMIC DNA]</scope>
    <source>
        <strain evidence="2">CGMCC 4.1721</strain>
    </source>
</reference>
<dbReference type="RefSeq" id="WP_031096061.1">
    <property type="nucleotide sequence ID" value="NZ_JBFADZ010000020.1"/>
</dbReference>
<organism evidence="1 2">
    <name type="scientific">Streptomyces mutomycini</name>
    <dbReference type="NCBI Taxonomy" id="284036"/>
    <lineage>
        <taxon>Bacteria</taxon>
        <taxon>Bacillati</taxon>
        <taxon>Actinomycetota</taxon>
        <taxon>Actinomycetes</taxon>
        <taxon>Kitasatosporales</taxon>
        <taxon>Streptomycetaceae</taxon>
        <taxon>Streptomyces</taxon>
    </lineage>
</organism>
<evidence type="ECO:0000313" key="2">
    <source>
        <dbReference type="Proteomes" id="UP001596208"/>
    </source>
</evidence>
<gene>
    <name evidence="1" type="ORF">ACFPRK_16600</name>
</gene>
<proteinExistence type="predicted"/>
<evidence type="ECO:0000313" key="1">
    <source>
        <dbReference type="EMBL" id="MFC5172214.1"/>
    </source>
</evidence>
<accession>A0ABW0B4Q7</accession>
<comment type="caution">
    <text evidence="1">The sequence shown here is derived from an EMBL/GenBank/DDBJ whole genome shotgun (WGS) entry which is preliminary data.</text>
</comment>
<name>A0ABW0B4Q7_9ACTN</name>
<sequence>MTTFVITVPGTFVVSVTESLRASLKRKLAAQHTDLSKSEGLDLLTLNDDNTFSVRLEVNAADRYEAELSALGLMSKALRETGFAQKDALLGTPAVTGVDSPI</sequence>
<protein>
    <submittedName>
        <fullName evidence="1">Uncharacterized protein</fullName>
    </submittedName>
</protein>
<dbReference type="EMBL" id="JBHSKI010000006">
    <property type="protein sequence ID" value="MFC5172214.1"/>
    <property type="molecule type" value="Genomic_DNA"/>
</dbReference>